<dbReference type="Proteomes" id="UP001056890">
    <property type="component" value="Chromosome"/>
</dbReference>
<dbReference type="Pfam" id="PF03695">
    <property type="entry name" value="UPF0149"/>
    <property type="match status" value="1"/>
</dbReference>
<sequence>MNPATRTRHLNQWIQHHSGQDMSYPALHGFLCARLVGPQAPDWQAPLTGLLSHEVELDEESAAALEHLIDELEAQADAAQLALPSQCRLSNETPEQVFAQSHPLGQWSYGFSQGVTRWPPPQDLNDPITQQRFSLAAELCLFRDRPMARMLHQAAASELPFMAFCKRQRQQMKTALNRLLQLDEDEATPPAQEALDSEQGRQWQQWFELADACRAPQDRLGWFDKVIDDAAPLFDEAFWQQHEGHGWGAAEARSLLAARAGRADCLLRLGQLAQAREQYLALLRLCQADEPGCRHPLSSLYARLGDWAALRALLLRFDEASSWLLYNRALMVFVCEGSEAARPHLVAALAANPHVPACLLGQRKLPRQEPSHWQAGSRDEAALYTLQSREAWLDHNALIWLRKHTVTKAN</sequence>
<evidence type="ECO:0000313" key="3">
    <source>
        <dbReference type="Proteomes" id="UP001056890"/>
    </source>
</evidence>
<name>A0AAE9SAJ7_9GAMM</name>
<feature type="coiled-coil region" evidence="1">
    <location>
        <begin position="55"/>
        <end position="82"/>
    </location>
</feature>
<proteinExistence type="predicted"/>
<evidence type="ECO:0000313" key="2">
    <source>
        <dbReference type="EMBL" id="USV55778.1"/>
    </source>
</evidence>
<dbReference type="RefSeq" id="WP_252994325.1">
    <property type="nucleotide sequence ID" value="NZ_CP099717.1"/>
</dbReference>
<dbReference type="Gene3D" id="1.25.40.10">
    <property type="entry name" value="Tetratricopeptide repeat domain"/>
    <property type="match status" value="1"/>
</dbReference>
<dbReference type="SUPFAM" id="SSF48452">
    <property type="entry name" value="TPR-like"/>
    <property type="match status" value="1"/>
</dbReference>
<protein>
    <submittedName>
        <fullName evidence="2">YecA family protein</fullName>
    </submittedName>
</protein>
<accession>A0AAE9SAJ7</accession>
<keyword evidence="3" id="KW-1185">Reference proteome</keyword>
<keyword evidence="1" id="KW-0175">Coiled coil</keyword>
<reference evidence="2" key="1">
    <citation type="submission" date="2022-06" db="EMBL/GenBank/DDBJ databases">
        <title>Complete Genome of Aeromonas sp. Strain SOD01 Isolated from an Urban Freshwater Stream.</title>
        <authorList>
            <person name="Williams L.E."/>
            <person name="Brysgel T."/>
            <person name="Capestro E.M."/>
            <person name="Foltz G.V."/>
            <person name="Gardner A.E."/>
            <person name="Ingrassia J."/>
            <person name="Peterson E."/>
            <person name="Arruda J."/>
            <person name="Flaherty I."/>
            <person name="Hunt M."/>
            <person name="Pappas G."/>
            <person name="Ramsaran S."/>
            <person name="Rocha M."/>
        </authorList>
    </citation>
    <scope>NUCLEOTIDE SEQUENCE</scope>
    <source>
        <strain evidence="2">SOD01</strain>
    </source>
</reference>
<dbReference type="EMBL" id="CP099717">
    <property type="protein sequence ID" value="USV55778.1"/>
    <property type="molecule type" value="Genomic_DNA"/>
</dbReference>
<organism evidence="2 3">
    <name type="scientific">Aeromonas encheleia</name>
    <dbReference type="NCBI Taxonomy" id="73010"/>
    <lineage>
        <taxon>Bacteria</taxon>
        <taxon>Pseudomonadati</taxon>
        <taxon>Pseudomonadota</taxon>
        <taxon>Gammaproteobacteria</taxon>
        <taxon>Aeromonadales</taxon>
        <taxon>Aeromonadaceae</taxon>
        <taxon>Aeromonas</taxon>
    </lineage>
</organism>
<dbReference type="SUPFAM" id="SSF101327">
    <property type="entry name" value="YgfB-like"/>
    <property type="match status" value="1"/>
</dbReference>
<dbReference type="InterPro" id="IPR011990">
    <property type="entry name" value="TPR-like_helical_dom_sf"/>
</dbReference>
<dbReference type="Gene3D" id="1.20.120.740">
    <property type="entry name" value="YgfB uncharacterised protein family UPF0149, PF03695"/>
    <property type="match status" value="1"/>
</dbReference>
<evidence type="ECO:0000256" key="1">
    <source>
        <dbReference type="SAM" id="Coils"/>
    </source>
</evidence>
<dbReference type="AlphaFoldDB" id="A0AAE9SAJ7"/>
<dbReference type="InterPro" id="IPR011978">
    <property type="entry name" value="YgfB-like"/>
</dbReference>
<gene>
    <name evidence="2" type="ORF">NHF51_10345</name>
</gene>
<dbReference type="InterPro" id="IPR036255">
    <property type="entry name" value="YgfB-like_sf"/>
</dbReference>